<evidence type="ECO:0000256" key="2">
    <source>
        <dbReference type="ARBA" id="ARBA00022801"/>
    </source>
</evidence>
<evidence type="ECO:0000313" key="6">
    <source>
        <dbReference type="Proteomes" id="UP000708208"/>
    </source>
</evidence>
<keyword evidence="3" id="KW-0812">Transmembrane</keyword>
<organism evidence="5 6">
    <name type="scientific">Allacma fusca</name>
    <dbReference type="NCBI Taxonomy" id="39272"/>
    <lineage>
        <taxon>Eukaryota</taxon>
        <taxon>Metazoa</taxon>
        <taxon>Ecdysozoa</taxon>
        <taxon>Arthropoda</taxon>
        <taxon>Hexapoda</taxon>
        <taxon>Collembola</taxon>
        <taxon>Symphypleona</taxon>
        <taxon>Sminthuridae</taxon>
        <taxon>Allacma</taxon>
    </lineage>
</organism>
<sequence>MVGKDKLLMPVVFTIVVSASIFALCTIWEYESKSGFFDVSGSLFDFLPNPFVEKQSGILDDVSRWWRKLTKNEQIYWPIFGLNILIFIAWQISSLTPVMLKWFCTTYIPGHPVAVPMVLSIFSHASLLHLAANMSALYSITPFAAELLGREMFVALFLVSGIVSSLGSYTHQVLTGRYFRSLGASGALCGISAIIYSKLPQLQVQFFFLPGVFISATSAVHYLLIFDVFCLLAGQHYFDHAAHVAGFLFGLYVHKFGDVPIGYVKGVTLKFWQGFHPTSGY</sequence>
<feature type="domain" description="Peptidase S54 rhomboid" evidence="4">
    <location>
        <begin position="117"/>
        <end position="253"/>
    </location>
</feature>
<dbReference type="GO" id="GO:0004252">
    <property type="term" value="F:serine-type endopeptidase activity"/>
    <property type="evidence" value="ECO:0007669"/>
    <property type="project" value="InterPro"/>
</dbReference>
<dbReference type="GO" id="GO:0016020">
    <property type="term" value="C:membrane"/>
    <property type="evidence" value="ECO:0007669"/>
    <property type="project" value="InterPro"/>
</dbReference>
<reference evidence="5" key="1">
    <citation type="submission" date="2021-06" db="EMBL/GenBank/DDBJ databases">
        <authorList>
            <person name="Hodson N. C."/>
            <person name="Mongue J. A."/>
            <person name="Jaron S. K."/>
        </authorList>
    </citation>
    <scope>NUCLEOTIDE SEQUENCE</scope>
</reference>
<feature type="transmembrane region" description="Helical" evidence="3">
    <location>
        <begin position="7"/>
        <end position="30"/>
    </location>
</feature>
<evidence type="ECO:0000256" key="1">
    <source>
        <dbReference type="ARBA" id="ARBA00009045"/>
    </source>
</evidence>
<proteinExistence type="inferred from homology"/>
<keyword evidence="3" id="KW-0472">Membrane</keyword>
<dbReference type="Proteomes" id="UP000708208">
    <property type="component" value="Unassembled WGS sequence"/>
</dbReference>
<comment type="caution">
    <text evidence="5">The sequence shown here is derived from an EMBL/GenBank/DDBJ whole genome shotgun (WGS) entry which is preliminary data.</text>
</comment>
<feature type="transmembrane region" description="Helical" evidence="3">
    <location>
        <begin position="75"/>
        <end position="92"/>
    </location>
</feature>
<dbReference type="Pfam" id="PF01694">
    <property type="entry name" value="Rhomboid"/>
    <property type="match status" value="1"/>
</dbReference>
<keyword evidence="3" id="KW-1133">Transmembrane helix</keyword>
<feature type="transmembrane region" description="Helical" evidence="3">
    <location>
        <begin position="178"/>
        <end position="196"/>
    </location>
</feature>
<evidence type="ECO:0000313" key="5">
    <source>
        <dbReference type="EMBL" id="CAG7831782.1"/>
    </source>
</evidence>
<dbReference type="GO" id="GO:0006465">
    <property type="term" value="P:signal peptide processing"/>
    <property type="evidence" value="ECO:0007669"/>
    <property type="project" value="TreeGrafter"/>
</dbReference>
<keyword evidence="2" id="KW-0378">Hydrolase</keyword>
<feature type="transmembrane region" description="Helical" evidence="3">
    <location>
        <begin position="208"/>
        <end position="233"/>
    </location>
</feature>
<accession>A0A8J2LAG1</accession>
<protein>
    <recommendedName>
        <fullName evidence="4">Peptidase S54 rhomboid domain-containing protein</fullName>
    </recommendedName>
</protein>
<name>A0A8J2LAG1_9HEXA</name>
<keyword evidence="6" id="KW-1185">Reference proteome</keyword>
<dbReference type="InterPro" id="IPR050925">
    <property type="entry name" value="Rhomboid_protease_S54"/>
</dbReference>
<dbReference type="AlphaFoldDB" id="A0A8J2LAG1"/>
<dbReference type="PANTHER" id="PTHR43731:SF14">
    <property type="entry name" value="PRESENILIN-ASSOCIATED RHOMBOID-LIKE PROTEIN, MITOCHONDRIAL"/>
    <property type="match status" value="1"/>
</dbReference>
<dbReference type="EMBL" id="CAJVCH010561984">
    <property type="protein sequence ID" value="CAG7831782.1"/>
    <property type="molecule type" value="Genomic_DNA"/>
</dbReference>
<evidence type="ECO:0000259" key="4">
    <source>
        <dbReference type="Pfam" id="PF01694"/>
    </source>
</evidence>
<dbReference type="OrthoDB" id="10260614at2759"/>
<feature type="transmembrane region" description="Helical" evidence="3">
    <location>
        <begin position="152"/>
        <end position="171"/>
    </location>
</feature>
<feature type="transmembrane region" description="Helical" evidence="3">
    <location>
        <begin position="113"/>
        <end position="132"/>
    </location>
</feature>
<dbReference type="PANTHER" id="PTHR43731">
    <property type="entry name" value="RHOMBOID PROTEASE"/>
    <property type="match status" value="1"/>
</dbReference>
<gene>
    <name evidence="5" type="ORF">AFUS01_LOCUS41507</name>
</gene>
<dbReference type="InterPro" id="IPR022764">
    <property type="entry name" value="Peptidase_S54_rhomboid_dom"/>
</dbReference>
<evidence type="ECO:0000256" key="3">
    <source>
        <dbReference type="SAM" id="Phobius"/>
    </source>
</evidence>
<comment type="similarity">
    <text evidence="1">Belongs to the peptidase S54 family.</text>
</comment>